<organism evidence="2 3">
    <name type="scientific">Flavobacterium zepuense</name>
    <dbReference type="NCBI Taxonomy" id="2593302"/>
    <lineage>
        <taxon>Bacteria</taxon>
        <taxon>Pseudomonadati</taxon>
        <taxon>Bacteroidota</taxon>
        <taxon>Flavobacteriia</taxon>
        <taxon>Flavobacteriales</taxon>
        <taxon>Flavobacteriaceae</taxon>
        <taxon>Flavobacterium</taxon>
    </lineage>
</organism>
<feature type="transmembrane region" description="Helical" evidence="1">
    <location>
        <begin position="39"/>
        <end position="56"/>
    </location>
</feature>
<dbReference type="AlphaFoldDB" id="A0A552V4D3"/>
<evidence type="ECO:0000313" key="3">
    <source>
        <dbReference type="Proteomes" id="UP000320643"/>
    </source>
</evidence>
<feature type="transmembrane region" description="Helical" evidence="1">
    <location>
        <begin position="160"/>
        <end position="179"/>
    </location>
</feature>
<feature type="transmembrane region" description="Helical" evidence="1">
    <location>
        <begin position="127"/>
        <end position="148"/>
    </location>
</feature>
<evidence type="ECO:0000313" key="2">
    <source>
        <dbReference type="EMBL" id="TRW25307.1"/>
    </source>
</evidence>
<feature type="transmembrane region" description="Helical" evidence="1">
    <location>
        <begin position="68"/>
        <end position="93"/>
    </location>
</feature>
<feature type="transmembrane region" description="Helical" evidence="1">
    <location>
        <begin position="248"/>
        <end position="268"/>
    </location>
</feature>
<proteinExistence type="predicted"/>
<gene>
    <name evidence="2" type="ORF">FMM05_08365</name>
</gene>
<keyword evidence="1" id="KW-1133">Transmembrane helix</keyword>
<evidence type="ECO:0000256" key="1">
    <source>
        <dbReference type="SAM" id="Phobius"/>
    </source>
</evidence>
<dbReference type="RefSeq" id="WP_143372888.1">
    <property type="nucleotide sequence ID" value="NZ_VJVZ01000004.1"/>
</dbReference>
<sequence>MKVAKQLFYIYIHGSIHVAFAVLALVLMTNHMFANPFDAPMAGFAFFGTVFGYNFIKYESVFRNRKPVGTITKVIAGISVLAFVVATACFLLLNRVTQLTAIGFFGLTVLYAVPFSKKGNLRNFTGIKIYIVAFCWAGITTLLPLVQASTTLYSDVFLKFGQRFLLVIILILIFEIIDLKEDNPQLQTVPQKIGVKNTRQLNIMLLIPFYFLEFLKSHVDPNQLIVNIFMLLAVGLFTIFATPERSKYYTLFWVESIPVFWLGMVLLVNAL</sequence>
<keyword evidence="1" id="KW-0812">Transmembrane</keyword>
<feature type="transmembrane region" description="Helical" evidence="1">
    <location>
        <begin position="99"/>
        <end position="115"/>
    </location>
</feature>
<protein>
    <recommendedName>
        <fullName evidence="4">Prenyltransferase</fullName>
    </recommendedName>
</protein>
<dbReference type="Proteomes" id="UP000320643">
    <property type="component" value="Unassembled WGS sequence"/>
</dbReference>
<feature type="transmembrane region" description="Helical" evidence="1">
    <location>
        <begin position="7"/>
        <end position="27"/>
    </location>
</feature>
<keyword evidence="1" id="KW-0472">Membrane</keyword>
<dbReference type="EMBL" id="VJVZ01000004">
    <property type="protein sequence ID" value="TRW25307.1"/>
    <property type="molecule type" value="Genomic_DNA"/>
</dbReference>
<reference evidence="2 3" key="1">
    <citation type="submission" date="2019-07" db="EMBL/GenBank/DDBJ databases">
        <title>Flavobacterium sp. nov., isolated from glacier ice.</title>
        <authorList>
            <person name="Liu Q."/>
            <person name="Xin Y.-H."/>
        </authorList>
    </citation>
    <scope>NUCLEOTIDE SEQUENCE [LARGE SCALE GENOMIC DNA]</scope>
    <source>
        <strain evidence="2 3">ZT4R6</strain>
    </source>
</reference>
<dbReference type="OrthoDB" id="1467772at2"/>
<evidence type="ECO:0008006" key="4">
    <source>
        <dbReference type="Google" id="ProtNLM"/>
    </source>
</evidence>
<feature type="transmembrane region" description="Helical" evidence="1">
    <location>
        <begin position="224"/>
        <end position="241"/>
    </location>
</feature>
<keyword evidence="3" id="KW-1185">Reference proteome</keyword>
<accession>A0A552V4D3</accession>
<name>A0A552V4D3_9FLAO</name>
<comment type="caution">
    <text evidence="2">The sequence shown here is derived from an EMBL/GenBank/DDBJ whole genome shotgun (WGS) entry which is preliminary data.</text>
</comment>